<feature type="transmembrane region" description="Helical" evidence="1">
    <location>
        <begin position="58"/>
        <end position="83"/>
    </location>
</feature>
<dbReference type="InterPro" id="IPR045340">
    <property type="entry name" value="DUF6533"/>
</dbReference>
<gene>
    <name evidence="3" type="ORF">AZE42_10240</name>
</gene>
<sequence>MSDVVVDNSPDWWPILQAIQLSNCCSIAAVAIVWYDYSLLFTREVNHVWRAPWSFMSSLYVVARYLGMILAINYFICVAIDRFENFGNFAFQMISQAIMSMRIYAMYMQSRRVLVLLSIFFLATAGLGIAVGITVLGPHSGISATEFVLSGISVCGPYVNTASVLPLAYDILGLCTSILQFALAVGRFIKHALEMRQMLHRWQVNEIMKVLVQDSILYFTL</sequence>
<dbReference type="Pfam" id="PF20151">
    <property type="entry name" value="DUF6533"/>
    <property type="match status" value="1"/>
</dbReference>
<keyword evidence="1" id="KW-1133">Transmembrane helix</keyword>
<dbReference type="Proteomes" id="UP000183567">
    <property type="component" value="Unassembled WGS sequence"/>
</dbReference>
<organism evidence="3 4">
    <name type="scientific">Rhizopogon vesiculosus</name>
    <dbReference type="NCBI Taxonomy" id="180088"/>
    <lineage>
        <taxon>Eukaryota</taxon>
        <taxon>Fungi</taxon>
        <taxon>Dikarya</taxon>
        <taxon>Basidiomycota</taxon>
        <taxon>Agaricomycotina</taxon>
        <taxon>Agaricomycetes</taxon>
        <taxon>Agaricomycetidae</taxon>
        <taxon>Boletales</taxon>
        <taxon>Suillineae</taxon>
        <taxon>Rhizopogonaceae</taxon>
        <taxon>Rhizopogon</taxon>
    </lineage>
</organism>
<evidence type="ECO:0000313" key="4">
    <source>
        <dbReference type="Proteomes" id="UP000183567"/>
    </source>
</evidence>
<dbReference type="OrthoDB" id="2661932at2759"/>
<feature type="transmembrane region" description="Helical" evidence="1">
    <location>
        <begin position="167"/>
        <end position="189"/>
    </location>
</feature>
<name>A0A1J8QAB9_9AGAM</name>
<evidence type="ECO:0000313" key="3">
    <source>
        <dbReference type="EMBL" id="OJA16923.1"/>
    </source>
</evidence>
<reference evidence="3 4" key="1">
    <citation type="submission" date="2016-03" db="EMBL/GenBank/DDBJ databases">
        <title>Comparative genomics of the ectomycorrhizal sister species Rhizopogon vinicolor and Rhizopogon vesiculosus (Basidiomycota: Boletales) reveals a divergence of the mating type B locus.</title>
        <authorList>
            <person name="Mujic A.B."/>
            <person name="Kuo A."/>
            <person name="Tritt A."/>
            <person name="Lipzen A."/>
            <person name="Chen C."/>
            <person name="Johnson J."/>
            <person name="Sharma A."/>
            <person name="Barry K."/>
            <person name="Grigoriev I.V."/>
            <person name="Spatafora J.W."/>
        </authorList>
    </citation>
    <scope>NUCLEOTIDE SEQUENCE [LARGE SCALE GENOMIC DNA]</scope>
    <source>
        <strain evidence="3 4">AM-OR11-056</strain>
    </source>
</reference>
<proteinExistence type="predicted"/>
<keyword evidence="1" id="KW-0472">Membrane</keyword>
<keyword evidence="4" id="KW-1185">Reference proteome</keyword>
<dbReference type="EMBL" id="LVVM01002260">
    <property type="protein sequence ID" value="OJA16923.1"/>
    <property type="molecule type" value="Genomic_DNA"/>
</dbReference>
<comment type="caution">
    <text evidence="3">The sequence shown here is derived from an EMBL/GenBank/DDBJ whole genome shotgun (WGS) entry which is preliminary data.</text>
</comment>
<dbReference type="AlphaFoldDB" id="A0A1J8QAB9"/>
<keyword evidence="1" id="KW-0812">Transmembrane</keyword>
<feature type="transmembrane region" description="Helical" evidence="1">
    <location>
        <begin position="114"/>
        <end position="136"/>
    </location>
</feature>
<evidence type="ECO:0000256" key="1">
    <source>
        <dbReference type="SAM" id="Phobius"/>
    </source>
</evidence>
<accession>A0A1J8QAB9</accession>
<evidence type="ECO:0000259" key="2">
    <source>
        <dbReference type="Pfam" id="PF20151"/>
    </source>
</evidence>
<feature type="transmembrane region" description="Helical" evidence="1">
    <location>
        <begin position="12"/>
        <end position="37"/>
    </location>
</feature>
<feature type="domain" description="DUF6533" evidence="2">
    <location>
        <begin position="24"/>
        <end position="69"/>
    </location>
</feature>
<protein>
    <recommendedName>
        <fullName evidence="2">DUF6533 domain-containing protein</fullName>
    </recommendedName>
</protein>